<protein>
    <submittedName>
        <fullName evidence="2">Uncharacterized protein</fullName>
    </submittedName>
</protein>
<feature type="region of interest" description="Disordered" evidence="1">
    <location>
        <begin position="230"/>
        <end position="342"/>
    </location>
</feature>
<sequence length="342" mass="35957">MVKSSDHHATVEEEFSKLELALNQTAGDTAVCLRLLKKQLSEYDHRNGNIFTHSATSYLRSDMRLAKDTANELKHVAHQISHSPKPSKSEVASARHAMNETSRVMEALTTTARNYDKENGQSKGIKGTIDTMIGGHHDKDKHEKHEDKKHGGLFGDKNEGHHGGGLLSHADKNGGGIMGTTETVEGLVQKNLRENFNTKALDHQISAAEKALSPSIMERAKEAIHDVKDKLKGDKTSPTHGSHGHGELGHGGPTGTHFQGGPTHVDHVHGGGPVGTHLQGGAVGSPAYGGPTHGDHVSGGGPIGTHLQGGAVGSHGLGGPTHGDSAHGGHHSTHPSTHSTAL</sequence>
<proteinExistence type="predicted"/>
<feature type="compositionally biased region" description="Gly residues" evidence="1">
    <location>
        <begin position="310"/>
        <end position="321"/>
    </location>
</feature>
<evidence type="ECO:0000256" key="1">
    <source>
        <dbReference type="SAM" id="MobiDB-lite"/>
    </source>
</evidence>
<reference evidence="2" key="1">
    <citation type="submission" date="2024-01" db="EMBL/GenBank/DDBJ databases">
        <authorList>
            <person name="Webb A."/>
        </authorList>
    </citation>
    <scope>NUCLEOTIDE SEQUENCE</scope>
    <source>
        <strain evidence="2">Pm1</strain>
    </source>
</reference>
<comment type="caution">
    <text evidence="2">The sequence shown here is derived from an EMBL/GenBank/DDBJ whole genome shotgun (WGS) entry which is preliminary data.</text>
</comment>
<evidence type="ECO:0000313" key="3">
    <source>
        <dbReference type="Proteomes" id="UP001162060"/>
    </source>
</evidence>
<evidence type="ECO:0000313" key="2">
    <source>
        <dbReference type="EMBL" id="CAK7943905.1"/>
    </source>
</evidence>
<organism evidence="2 3">
    <name type="scientific">Peronospora matthiolae</name>
    <dbReference type="NCBI Taxonomy" id="2874970"/>
    <lineage>
        <taxon>Eukaryota</taxon>
        <taxon>Sar</taxon>
        <taxon>Stramenopiles</taxon>
        <taxon>Oomycota</taxon>
        <taxon>Peronosporomycetes</taxon>
        <taxon>Peronosporales</taxon>
        <taxon>Peronosporaceae</taxon>
        <taxon>Peronospora</taxon>
    </lineage>
</organism>
<dbReference type="Proteomes" id="UP001162060">
    <property type="component" value="Unassembled WGS sequence"/>
</dbReference>
<feature type="compositionally biased region" description="Basic and acidic residues" evidence="1">
    <location>
        <begin position="135"/>
        <end position="162"/>
    </location>
</feature>
<gene>
    <name evidence="2" type="ORF">PM001_LOCUS29055</name>
</gene>
<dbReference type="AlphaFoldDB" id="A0AAV1VDE3"/>
<accession>A0AAV1VDE3</accession>
<feature type="region of interest" description="Disordered" evidence="1">
    <location>
        <begin position="135"/>
        <end position="174"/>
    </location>
</feature>
<name>A0AAV1VDE3_9STRA</name>
<dbReference type="EMBL" id="CAKLBY020000305">
    <property type="protein sequence ID" value="CAK7943905.1"/>
    <property type="molecule type" value="Genomic_DNA"/>
</dbReference>